<evidence type="ECO:0000313" key="2">
    <source>
        <dbReference type="EMBL" id="XCC58285.1"/>
    </source>
</evidence>
<keyword evidence="1" id="KW-1133">Transmembrane helix</keyword>
<sequence length="73" mass="7662">MDSKKPLNADQSAKPSRRKFFIGAGATVGAAALVSQTPIGQALVQEVGTAVAGSKDGYHLTAHIKKYYETTLV</sequence>
<organism evidence="2">
    <name type="scientific">Polynucleobacter sp. UK-FUSCHL-C3</name>
    <dbReference type="NCBI Taxonomy" id="2955208"/>
    <lineage>
        <taxon>Bacteria</taxon>
        <taxon>Pseudomonadati</taxon>
        <taxon>Pseudomonadota</taxon>
        <taxon>Betaproteobacteria</taxon>
        <taxon>Burkholderiales</taxon>
        <taxon>Burkholderiaceae</taxon>
        <taxon>Polynucleobacter</taxon>
    </lineage>
</organism>
<name>A0AAU8A407_9BURK</name>
<protein>
    <submittedName>
        <fullName evidence="2">Formate dehydrogenase</fullName>
    </submittedName>
</protein>
<dbReference type="InterPro" id="IPR014177">
    <property type="entry name" value="Formate_DH_TAT-contain"/>
</dbReference>
<dbReference type="InterPro" id="IPR006311">
    <property type="entry name" value="TAT_signal"/>
</dbReference>
<accession>A0AAU8A407</accession>
<dbReference type="RefSeq" id="WP_353439480.1">
    <property type="nucleotide sequence ID" value="NZ_CP099959.1"/>
</dbReference>
<reference evidence="2" key="1">
    <citation type="submission" date="2022-06" db="EMBL/GenBank/DDBJ databases">
        <title>New Polynucleobacter species.</title>
        <authorList>
            <person name="Hahn M.W."/>
        </authorList>
    </citation>
    <scope>NUCLEOTIDE SEQUENCE</scope>
    <source>
        <strain evidence="2">UK-FUSCHL-C3</strain>
    </source>
</reference>
<dbReference type="PIRSF" id="PIRSF036704">
    <property type="entry name" value="UCP036704"/>
    <property type="match status" value="1"/>
</dbReference>
<keyword evidence="1" id="KW-0472">Membrane</keyword>
<keyword evidence="1" id="KW-0812">Transmembrane</keyword>
<dbReference type="AlphaFoldDB" id="A0AAU8A407"/>
<gene>
    <name evidence="2" type="ORF">NKE59_03065</name>
</gene>
<dbReference type="EMBL" id="CP099959">
    <property type="protein sequence ID" value="XCC58285.1"/>
    <property type="molecule type" value="Genomic_DNA"/>
</dbReference>
<feature type="transmembrane region" description="Helical" evidence="1">
    <location>
        <begin position="20"/>
        <end position="39"/>
    </location>
</feature>
<proteinExistence type="predicted"/>
<evidence type="ECO:0000256" key="1">
    <source>
        <dbReference type="SAM" id="Phobius"/>
    </source>
</evidence>
<dbReference type="PROSITE" id="PS51318">
    <property type="entry name" value="TAT"/>
    <property type="match status" value="1"/>
</dbReference>